<keyword evidence="4" id="KW-0274">FAD</keyword>
<gene>
    <name evidence="9" type="ORF">TRIVIDRAFT_44963</name>
</gene>
<dbReference type="InterPro" id="IPR020946">
    <property type="entry name" value="Flavin_mOase-like"/>
</dbReference>
<evidence type="ECO:0000256" key="8">
    <source>
        <dbReference type="SAM" id="MobiDB-lite"/>
    </source>
</evidence>
<dbReference type="OrthoDB" id="66881at2759"/>
<name>G9N4Y4_HYPVG</name>
<dbReference type="OMA" id="VEHWRDQ"/>
<dbReference type="VEuPathDB" id="FungiDB:TRIVIDRAFT_44963"/>
<dbReference type="GO" id="GO:0050661">
    <property type="term" value="F:NADP binding"/>
    <property type="evidence" value="ECO:0007669"/>
    <property type="project" value="InterPro"/>
</dbReference>
<evidence type="ECO:0000256" key="1">
    <source>
        <dbReference type="ARBA" id="ARBA00001974"/>
    </source>
</evidence>
<dbReference type="GeneID" id="25794367"/>
<dbReference type="InParanoid" id="G9N4Y4"/>
<dbReference type="Gene3D" id="3.50.50.60">
    <property type="entry name" value="FAD/NAD(P)-binding domain"/>
    <property type="match status" value="2"/>
</dbReference>
<dbReference type="Pfam" id="PF00743">
    <property type="entry name" value="FMO-like"/>
    <property type="match status" value="2"/>
</dbReference>
<proteinExistence type="inferred from homology"/>
<evidence type="ECO:0000256" key="5">
    <source>
        <dbReference type="ARBA" id="ARBA00022857"/>
    </source>
</evidence>
<dbReference type="PANTHER" id="PTHR23023">
    <property type="entry name" value="DIMETHYLANILINE MONOOXYGENASE"/>
    <property type="match status" value="1"/>
</dbReference>
<evidence type="ECO:0000313" key="9">
    <source>
        <dbReference type="EMBL" id="EHK17831.1"/>
    </source>
</evidence>
<dbReference type="AlphaFoldDB" id="G9N4Y4"/>
<evidence type="ECO:0000313" key="10">
    <source>
        <dbReference type="Proteomes" id="UP000007115"/>
    </source>
</evidence>
<keyword evidence="6" id="KW-0560">Oxidoreductase</keyword>
<dbReference type="EMBL" id="ABDF02000087">
    <property type="protein sequence ID" value="EHK17831.1"/>
    <property type="molecule type" value="Genomic_DNA"/>
</dbReference>
<evidence type="ECO:0000256" key="6">
    <source>
        <dbReference type="ARBA" id="ARBA00023002"/>
    </source>
</evidence>
<keyword evidence="3" id="KW-0285">Flavoprotein</keyword>
<accession>G9N4Y4</accession>
<keyword evidence="5" id="KW-0521">NADP</keyword>
<dbReference type="eggNOG" id="KOG1399">
    <property type="taxonomic scope" value="Eukaryota"/>
</dbReference>
<evidence type="ECO:0000256" key="2">
    <source>
        <dbReference type="ARBA" id="ARBA00009183"/>
    </source>
</evidence>
<comment type="caution">
    <text evidence="9">The sequence shown here is derived from an EMBL/GenBank/DDBJ whole genome shotgun (WGS) entry which is preliminary data.</text>
</comment>
<protein>
    <recommendedName>
        <fullName evidence="11">FAD/NAD(P)-binding domain-containing protein</fullName>
    </recommendedName>
</protein>
<sequence>MSPSSTSQFDVKKIAIIGAGPSGLSAAKYLRAQNAFDSIVIFEQQGETGGIWNRSKSPLETTPMPKDDRFSSSNSLIGHDPSILSPIYDQLYANIPVPMMRFSDQPFPQGSLLFPSREVIQEYLLKYAKEVRHLIKFGVQVEKLEPISKGARTTWVLEAKSMHDNQIMRDLYDAVVIATGHYSVPFIPEIKNIAKFMETHPSVVLHSRDYRTPTSFKDKKTIVVGNGASGTDIALQINRVSARRTMVSVRTPTPQPRLAYMGCEEVSEIEEFLADERGIRFKDGRVESGIDAVIFCTGFLYDYPFLPVLQRKLITTGDGVHGLYKHIFCIDYPTLAFSALNVKTAPWPLAEAQAAVFSAVWSNNIQLPSVDAMQEWSKKLYEDEGEQLHIFRTSSADGLYINDLYDWVVRSHHTHKGKEPPFWNDISFWQKHIFPQAKLKFEKDGYKATSLEELGFHYEENWKTKE</sequence>
<reference evidence="9 10" key="1">
    <citation type="journal article" date="2011" name="Genome Biol.">
        <title>Comparative genome sequence analysis underscores mycoparasitism as the ancestral life style of Trichoderma.</title>
        <authorList>
            <person name="Kubicek C.P."/>
            <person name="Herrera-Estrella A."/>
            <person name="Seidl-Seiboth V."/>
            <person name="Martinez D.A."/>
            <person name="Druzhinina I.S."/>
            <person name="Thon M."/>
            <person name="Zeilinger S."/>
            <person name="Casas-Flores S."/>
            <person name="Horwitz B.A."/>
            <person name="Mukherjee P.K."/>
            <person name="Mukherjee M."/>
            <person name="Kredics L."/>
            <person name="Alcaraz L.D."/>
            <person name="Aerts A."/>
            <person name="Antal Z."/>
            <person name="Atanasova L."/>
            <person name="Cervantes-Badillo M.G."/>
            <person name="Challacombe J."/>
            <person name="Chertkov O."/>
            <person name="McCluskey K."/>
            <person name="Coulpier F."/>
            <person name="Deshpande N."/>
            <person name="von Doehren H."/>
            <person name="Ebbole D.J."/>
            <person name="Esquivel-Naranjo E.U."/>
            <person name="Fekete E."/>
            <person name="Flipphi M."/>
            <person name="Glaser F."/>
            <person name="Gomez-Rodriguez E.Y."/>
            <person name="Gruber S."/>
            <person name="Han C."/>
            <person name="Henrissat B."/>
            <person name="Hermosa R."/>
            <person name="Hernandez-Onate M."/>
            <person name="Karaffa L."/>
            <person name="Kosti I."/>
            <person name="Le Crom S."/>
            <person name="Lindquist E."/>
            <person name="Lucas S."/>
            <person name="Luebeck M."/>
            <person name="Luebeck P.S."/>
            <person name="Margeot A."/>
            <person name="Metz B."/>
            <person name="Misra M."/>
            <person name="Nevalainen H."/>
            <person name="Omann M."/>
            <person name="Packer N."/>
            <person name="Perrone G."/>
            <person name="Uresti-Rivera E.E."/>
            <person name="Salamov A."/>
            <person name="Schmoll M."/>
            <person name="Seiboth B."/>
            <person name="Shapiro H."/>
            <person name="Sukno S."/>
            <person name="Tamayo-Ramos J.A."/>
            <person name="Tisch D."/>
            <person name="Wiest A."/>
            <person name="Wilkinson H.H."/>
            <person name="Zhang M."/>
            <person name="Coutinho P.M."/>
            <person name="Kenerley C.M."/>
            <person name="Monte E."/>
            <person name="Baker S.E."/>
            <person name="Grigoriev I.V."/>
        </authorList>
    </citation>
    <scope>NUCLEOTIDE SEQUENCE [LARGE SCALE GENOMIC DNA]</scope>
    <source>
        <strain evidence="10">Gv29-8 / FGSC 10586</strain>
    </source>
</reference>
<evidence type="ECO:0000256" key="4">
    <source>
        <dbReference type="ARBA" id="ARBA00022827"/>
    </source>
</evidence>
<dbReference type="GO" id="GO:0050660">
    <property type="term" value="F:flavin adenine dinucleotide binding"/>
    <property type="evidence" value="ECO:0007669"/>
    <property type="project" value="InterPro"/>
</dbReference>
<comment type="cofactor">
    <cofactor evidence="1">
        <name>FAD</name>
        <dbReference type="ChEBI" id="CHEBI:57692"/>
    </cofactor>
</comment>
<dbReference type="HOGENOM" id="CLU_006909_5_0_1"/>
<keyword evidence="7" id="KW-0503">Monooxygenase</keyword>
<dbReference type="InterPro" id="IPR000960">
    <property type="entry name" value="Flavin_mOase"/>
</dbReference>
<keyword evidence="10" id="KW-1185">Reference proteome</keyword>
<evidence type="ECO:0000256" key="3">
    <source>
        <dbReference type="ARBA" id="ARBA00022630"/>
    </source>
</evidence>
<evidence type="ECO:0000256" key="7">
    <source>
        <dbReference type="ARBA" id="ARBA00023033"/>
    </source>
</evidence>
<dbReference type="FunCoup" id="G9N4Y4">
    <property type="interactions" value="632"/>
</dbReference>
<dbReference type="PIRSF" id="PIRSF000332">
    <property type="entry name" value="FMO"/>
    <property type="match status" value="1"/>
</dbReference>
<comment type="similarity">
    <text evidence="2">Belongs to the FMO family.</text>
</comment>
<dbReference type="SUPFAM" id="SSF51905">
    <property type="entry name" value="FAD/NAD(P)-binding domain"/>
    <property type="match status" value="2"/>
</dbReference>
<organism evidence="9 10">
    <name type="scientific">Hypocrea virens (strain Gv29-8 / FGSC 10586)</name>
    <name type="common">Gliocladium virens</name>
    <name type="synonym">Trichoderma virens</name>
    <dbReference type="NCBI Taxonomy" id="413071"/>
    <lineage>
        <taxon>Eukaryota</taxon>
        <taxon>Fungi</taxon>
        <taxon>Dikarya</taxon>
        <taxon>Ascomycota</taxon>
        <taxon>Pezizomycotina</taxon>
        <taxon>Sordariomycetes</taxon>
        <taxon>Hypocreomycetidae</taxon>
        <taxon>Hypocreales</taxon>
        <taxon>Hypocreaceae</taxon>
        <taxon>Trichoderma</taxon>
    </lineage>
</organism>
<dbReference type="FunFam" id="3.50.50.60:FF:000138">
    <property type="entry name" value="Flavin-containing monooxygenase"/>
    <property type="match status" value="1"/>
</dbReference>
<dbReference type="Proteomes" id="UP000007115">
    <property type="component" value="Unassembled WGS sequence"/>
</dbReference>
<dbReference type="InterPro" id="IPR036188">
    <property type="entry name" value="FAD/NAD-bd_sf"/>
</dbReference>
<dbReference type="RefSeq" id="XP_013952033.1">
    <property type="nucleotide sequence ID" value="XM_014096558.1"/>
</dbReference>
<dbReference type="PRINTS" id="PR00419">
    <property type="entry name" value="ADXRDTASE"/>
</dbReference>
<feature type="region of interest" description="Disordered" evidence="8">
    <location>
        <begin position="52"/>
        <end position="71"/>
    </location>
</feature>
<dbReference type="InterPro" id="IPR050346">
    <property type="entry name" value="FMO-like"/>
</dbReference>
<evidence type="ECO:0008006" key="11">
    <source>
        <dbReference type="Google" id="ProtNLM"/>
    </source>
</evidence>
<dbReference type="GO" id="GO:0004499">
    <property type="term" value="F:N,N-dimethylaniline monooxygenase activity"/>
    <property type="evidence" value="ECO:0007669"/>
    <property type="project" value="InterPro"/>
</dbReference>